<keyword evidence="1" id="KW-0472">Membrane</keyword>
<dbReference type="InParanoid" id="G3HML0"/>
<dbReference type="AlphaFoldDB" id="G3HML0"/>
<protein>
    <submittedName>
        <fullName evidence="2">Uncharacterized protein</fullName>
    </submittedName>
</protein>
<evidence type="ECO:0000313" key="2">
    <source>
        <dbReference type="EMBL" id="EGW06347.1"/>
    </source>
</evidence>
<reference evidence="3" key="1">
    <citation type="journal article" date="2011" name="Nat. Biotechnol.">
        <title>The genomic sequence of the Chinese hamster ovary (CHO)-K1 cell line.</title>
        <authorList>
            <person name="Xu X."/>
            <person name="Nagarajan H."/>
            <person name="Lewis N.E."/>
            <person name="Pan S."/>
            <person name="Cai Z."/>
            <person name="Liu X."/>
            <person name="Chen W."/>
            <person name="Xie M."/>
            <person name="Wang W."/>
            <person name="Hammond S."/>
            <person name="Andersen M.R."/>
            <person name="Neff N."/>
            <person name="Passarelli B."/>
            <person name="Koh W."/>
            <person name="Fan H.C."/>
            <person name="Wang J."/>
            <person name="Gui Y."/>
            <person name="Lee K.H."/>
            <person name="Betenbaugh M.J."/>
            <person name="Quake S.R."/>
            <person name="Famili I."/>
            <person name="Palsson B.O."/>
            <person name="Wang J."/>
        </authorList>
    </citation>
    <scope>NUCLEOTIDE SEQUENCE [LARGE SCALE GENOMIC DNA]</scope>
    <source>
        <strain evidence="3">CHO K1 cell line</strain>
    </source>
</reference>
<name>G3HML0_CRIGR</name>
<organism evidence="2 3">
    <name type="scientific">Cricetulus griseus</name>
    <name type="common">Chinese hamster</name>
    <name type="synonym">Cricetulus barabensis griseus</name>
    <dbReference type="NCBI Taxonomy" id="10029"/>
    <lineage>
        <taxon>Eukaryota</taxon>
        <taxon>Metazoa</taxon>
        <taxon>Chordata</taxon>
        <taxon>Craniata</taxon>
        <taxon>Vertebrata</taxon>
        <taxon>Euteleostomi</taxon>
        <taxon>Mammalia</taxon>
        <taxon>Eutheria</taxon>
        <taxon>Euarchontoglires</taxon>
        <taxon>Glires</taxon>
        <taxon>Rodentia</taxon>
        <taxon>Myomorpha</taxon>
        <taxon>Muroidea</taxon>
        <taxon>Cricetidae</taxon>
        <taxon>Cricetinae</taxon>
        <taxon>Cricetulus</taxon>
    </lineage>
</organism>
<keyword evidence="1" id="KW-1133">Transmembrane helix</keyword>
<gene>
    <name evidence="2" type="ORF">I79_011975</name>
</gene>
<sequence>MPTNHIVRTVTVTALLLGTNLFISYFSHCCNQIPDKKHLFWFMMMGVVGRQCFHANV</sequence>
<evidence type="ECO:0000313" key="3">
    <source>
        <dbReference type="Proteomes" id="UP000001075"/>
    </source>
</evidence>
<feature type="transmembrane region" description="Helical" evidence="1">
    <location>
        <begin position="6"/>
        <end position="26"/>
    </location>
</feature>
<proteinExistence type="predicted"/>
<keyword evidence="1" id="KW-0812">Transmembrane</keyword>
<evidence type="ECO:0000256" key="1">
    <source>
        <dbReference type="SAM" id="Phobius"/>
    </source>
</evidence>
<dbReference type="EMBL" id="JH000516">
    <property type="protein sequence ID" value="EGW06347.1"/>
    <property type="molecule type" value="Genomic_DNA"/>
</dbReference>
<dbReference type="Proteomes" id="UP000001075">
    <property type="component" value="Unassembled WGS sequence"/>
</dbReference>
<accession>G3HML0</accession>